<proteinExistence type="inferred from homology"/>
<evidence type="ECO:0000256" key="10">
    <source>
        <dbReference type="ARBA" id="ARBA00023157"/>
    </source>
</evidence>
<dbReference type="InterPro" id="IPR002557">
    <property type="entry name" value="Chitin-bd_dom"/>
</dbReference>
<dbReference type="Pfam" id="PF01607">
    <property type="entry name" value="CBM_14"/>
    <property type="match status" value="1"/>
</dbReference>
<dbReference type="InterPro" id="IPR011583">
    <property type="entry name" value="Chitinase_II/V-like_cat"/>
</dbReference>
<keyword evidence="8" id="KW-0378">Hydrolase</keyword>
<dbReference type="Gene3D" id="3.20.20.80">
    <property type="entry name" value="Glycosidases"/>
    <property type="match status" value="2"/>
</dbReference>
<dbReference type="GO" id="GO:0008843">
    <property type="term" value="F:endochitinase activity"/>
    <property type="evidence" value="ECO:0007669"/>
    <property type="project" value="UniProtKB-EC"/>
</dbReference>
<dbReference type="PROSITE" id="PS51910">
    <property type="entry name" value="GH18_2"/>
    <property type="match status" value="1"/>
</dbReference>
<dbReference type="InterPro" id="IPR036508">
    <property type="entry name" value="Chitin-bd_dom_sf"/>
</dbReference>
<dbReference type="GO" id="GO:0000272">
    <property type="term" value="P:polysaccharide catabolic process"/>
    <property type="evidence" value="ECO:0007669"/>
    <property type="project" value="UniProtKB-KW"/>
</dbReference>
<evidence type="ECO:0000256" key="3">
    <source>
        <dbReference type="ARBA" id="ARBA00009121"/>
    </source>
</evidence>
<evidence type="ECO:0000259" key="14">
    <source>
        <dbReference type="PROSITE" id="PS50940"/>
    </source>
</evidence>
<organism evidence="16">
    <name type="scientific">Balaenoptera musculus</name>
    <name type="common">Blue whale</name>
    <dbReference type="NCBI Taxonomy" id="9771"/>
    <lineage>
        <taxon>Eukaryota</taxon>
        <taxon>Metazoa</taxon>
        <taxon>Chordata</taxon>
        <taxon>Craniata</taxon>
        <taxon>Vertebrata</taxon>
        <taxon>Euteleostomi</taxon>
        <taxon>Mammalia</taxon>
        <taxon>Eutheria</taxon>
        <taxon>Laurasiatheria</taxon>
        <taxon>Artiodactyla</taxon>
        <taxon>Whippomorpha</taxon>
        <taxon>Cetacea</taxon>
        <taxon>Mysticeti</taxon>
        <taxon>Balaenopteridae</taxon>
        <taxon>Balaenoptera</taxon>
    </lineage>
</organism>
<dbReference type="GO" id="GO:0008061">
    <property type="term" value="F:chitin binding"/>
    <property type="evidence" value="ECO:0007669"/>
    <property type="project" value="UniProtKB-KW"/>
</dbReference>
<keyword evidence="9" id="KW-0146">Chitin degradation</keyword>
<keyword evidence="11" id="KW-0119">Carbohydrate metabolism</keyword>
<dbReference type="PANTHER" id="PTHR11177:SF388">
    <property type="entry name" value="CHITINASE"/>
    <property type="match status" value="1"/>
</dbReference>
<evidence type="ECO:0000313" key="16">
    <source>
        <dbReference type="Ensembl" id="ENSBMSP00010011823.1"/>
    </source>
</evidence>
<evidence type="ECO:0000256" key="9">
    <source>
        <dbReference type="ARBA" id="ARBA00023024"/>
    </source>
</evidence>
<dbReference type="PANTHER" id="PTHR11177">
    <property type="entry name" value="CHITINASE"/>
    <property type="match status" value="1"/>
</dbReference>
<dbReference type="OMA" id="NWNLMAF"/>
<feature type="domain" description="Chitin-binding type-2" evidence="14">
    <location>
        <begin position="393"/>
        <end position="444"/>
    </location>
</feature>
<evidence type="ECO:0000256" key="5">
    <source>
        <dbReference type="ARBA" id="ARBA00022525"/>
    </source>
</evidence>
<keyword evidence="5" id="KW-0964">Secreted</keyword>
<dbReference type="PROSITE" id="PS50940">
    <property type="entry name" value="CHIT_BIND_II"/>
    <property type="match status" value="1"/>
</dbReference>
<protein>
    <recommendedName>
        <fullName evidence="4">chitinase</fullName>
        <ecNumber evidence="4">3.2.1.14</ecNumber>
    </recommendedName>
</protein>
<sequence length="444" mass="49683">KVFVLLWRLAPQWLLLSLIGSAYKIVCYFTNWSQYRPEPAKFFPKDVDPCLCTHLIYAFATMNDNKIAPYEWNDIDVLYTQFQTLKDWSMGIESTVSGSQFTTMVSTAAKSKIFICSVIDFLRQYICFINIYAFIYASGIQQPLKFTLSSLQEMLQAFEEEAKERGKPRLLITAAVSAGKGTIDAGYEIAEIGKLLDFISVMTYDFHHGWDTSTRHNSPLRVGSKDQGDICSFNCEYAMKPWRDNGVPSEKLIMGFLTYGRTFWLRSSGPYTGEDGFWTYYEICTFLSEVTNAWIEDQKVPYAYKNPEGVGYDNIKSYGYKVDFLKENNFGGAMIWAIDLDDLLGSFCNKGKYSLTIKLKSLLGLSSGFCANISGDSSSGGEGGGDGGSGGDEGFCTGKADGIFSNPKDTTKFHQCVGGKTFHSQCAQGLVFHQNRKCCNWPSI</sequence>
<dbReference type="GO" id="GO:0006032">
    <property type="term" value="P:chitin catabolic process"/>
    <property type="evidence" value="ECO:0007669"/>
    <property type="project" value="UniProtKB-KW"/>
</dbReference>
<evidence type="ECO:0000256" key="8">
    <source>
        <dbReference type="ARBA" id="ARBA00022801"/>
    </source>
</evidence>
<dbReference type="AlphaFoldDB" id="A0A8C0CVL7"/>
<dbReference type="InterPro" id="IPR017853">
    <property type="entry name" value="GH"/>
</dbReference>
<dbReference type="SUPFAM" id="SSF54556">
    <property type="entry name" value="Chitinase insertion domain"/>
    <property type="match status" value="1"/>
</dbReference>
<keyword evidence="7" id="KW-0732">Signal</keyword>
<evidence type="ECO:0000256" key="2">
    <source>
        <dbReference type="ARBA" id="ARBA00004613"/>
    </source>
</evidence>
<dbReference type="SMART" id="SM00494">
    <property type="entry name" value="ChtBD2"/>
    <property type="match status" value="1"/>
</dbReference>
<name>A0A8C0CVL7_BALMU</name>
<evidence type="ECO:0000256" key="7">
    <source>
        <dbReference type="ARBA" id="ARBA00022729"/>
    </source>
</evidence>
<evidence type="ECO:0000256" key="4">
    <source>
        <dbReference type="ARBA" id="ARBA00012729"/>
    </source>
</evidence>
<comment type="catalytic activity">
    <reaction evidence="1">
        <text>Random endo-hydrolysis of N-acetyl-beta-D-glucosaminide (1-&gt;4)-beta-linkages in chitin and chitodextrins.</text>
        <dbReference type="EC" id="3.2.1.14"/>
    </reaction>
</comment>
<evidence type="ECO:0000256" key="11">
    <source>
        <dbReference type="ARBA" id="ARBA00023277"/>
    </source>
</evidence>
<evidence type="ECO:0000256" key="12">
    <source>
        <dbReference type="ARBA" id="ARBA00023295"/>
    </source>
</evidence>
<dbReference type="InterPro" id="IPR001223">
    <property type="entry name" value="Glyco_hydro18_cat"/>
</dbReference>
<dbReference type="GO" id="GO:0005576">
    <property type="term" value="C:extracellular region"/>
    <property type="evidence" value="ECO:0007669"/>
    <property type="project" value="UniProtKB-SubCell"/>
</dbReference>
<keyword evidence="10" id="KW-1015">Disulfide bond</keyword>
<dbReference type="GeneTree" id="ENSGT00940000162989"/>
<dbReference type="SUPFAM" id="SSF51445">
    <property type="entry name" value="(Trans)glycosidases"/>
    <property type="match status" value="1"/>
</dbReference>
<dbReference type="FunFam" id="3.20.20.80:FF:000081">
    <property type="entry name" value="Chitinase 1"/>
    <property type="match status" value="1"/>
</dbReference>
<keyword evidence="13" id="KW-0624">Polysaccharide degradation</keyword>
<dbReference type="SMART" id="SM00636">
    <property type="entry name" value="Glyco_18"/>
    <property type="match status" value="1"/>
</dbReference>
<accession>A0A8C0CVL7</accession>
<keyword evidence="12" id="KW-0326">Glycosidase</keyword>
<evidence type="ECO:0000256" key="13">
    <source>
        <dbReference type="ARBA" id="ARBA00023326"/>
    </source>
</evidence>
<dbReference type="Ensembl" id="ENSBMST00010013151.1">
    <property type="protein sequence ID" value="ENSBMSP00010011823.1"/>
    <property type="gene ID" value="ENSBMSG00010008672.1"/>
</dbReference>
<feature type="domain" description="GH18" evidence="15">
    <location>
        <begin position="23"/>
        <end position="366"/>
    </location>
</feature>
<evidence type="ECO:0000256" key="6">
    <source>
        <dbReference type="ARBA" id="ARBA00022669"/>
    </source>
</evidence>
<comment type="subcellular location">
    <subcellularLocation>
        <location evidence="2">Secreted</location>
    </subcellularLocation>
</comment>
<dbReference type="SUPFAM" id="SSF57625">
    <property type="entry name" value="Invertebrate chitin-binding proteins"/>
    <property type="match status" value="1"/>
</dbReference>
<evidence type="ECO:0000259" key="15">
    <source>
        <dbReference type="PROSITE" id="PS51910"/>
    </source>
</evidence>
<keyword evidence="6" id="KW-0147">Chitin-binding</keyword>
<comment type="similarity">
    <text evidence="3">Belongs to the glycosyl hydrolase 18 family. Chitinase class II subfamily.</text>
</comment>
<dbReference type="Pfam" id="PF00704">
    <property type="entry name" value="Glyco_hydro_18"/>
    <property type="match status" value="1"/>
</dbReference>
<reference evidence="16" key="1">
    <citation type="submission" date="2023-09" db="UniProtKB">
        <authorList>
            <consortium name="Ensembl"/>
        </authorList>
    </citation>
    <scope>IDENTIFICATION</scope>
</reference>
<dbReference type="EC" id="3.2.1.14" evidence="4"/>
<dbReference type="InterPro" id="IPR050314">
    <property type="entry name" value="Glycosyl_Hydrlase_18"/>
</dbReference>
<evidence type="ECO:0000256" key="1">
    <source>
        <dbReference type="ARBA" id="ARBA00000822"/>
    </source>
</evidence>
<dbReference type="InterPro" id="IPR029070">
    <property type="entry name" value="Chitinase_insertion_sf"/>
</dbReference>